<gene>
    <name evidence="2" type="ORF">DL1_14990</name>
</gene>
<dbReference type="AlphaFoldDB" id="A0A074T8Q8"/>
<dbReference type="STRING" id="1185766.SAMN05216224_1055"/>
<dbReference type="Gene3D" id="3.40.720.10">
    <property type="entry name" value="Alkaline Phosphatase, subunit A"/>
    <property type="match status" value="1"/>
</dbReference>
<dbReference type="Proteomes" id="UP000027725">
    <property type="component" value="Unassembled WGS sequence"/>
</dbReference>
<evidence type="ECO:0000313" key="3">
    <source>
        <dbReference type="Proteomes" id="UP000027725"/>
    </source>
</evidence>
<evidence type="ECO:0000313" key="2">
    <source>
        <dbReference type="EMBL" id="KEP68109.1"/>
    </source>
</evidence>
<dbReference type="EMBL" id="JHEH01000046">
    <property type="protein sequence ID" value="KEP68109.1"/>
    <property type="molecule type" value="Genomic_DNA"/>
</dbReference>
<feature type="transmembrane region" description="Helical" evidence="1">
    <location>
        <begin position="114"/>
        <end position="135"/>
    </location>
</feature>
<feature type="transmembrane region" description="Helical" evidence="1">
    <location>
        <begin position="147"/>
        <end position="166"/>
    </location>
</feature>
<feature type="transmembrane region" description="Helical" evidence="1">
    <location>
        <begin position="61"/>
        <end position="79"/>
    </location>
</feature>
<sequence length="532" mass="56644">MTRSGILSGPVLQGLMGVLILWALTIVPARPAGVEAFAHLPLEVPLVVLCLAVLSLRAARVLAGLVALIAGGVALLHLADLGMYLAFQRSFNPVIDAHLIGSGWELASRSFGPIVTAFAVLLVALIAALILWLCARGLGALSRWPRVPLAAAAALVLGIGLLAPGLTGARTGFTVTSELRARATRFSQTLHEETRFVQELRRPEIGPTPDFAALAGRDIYVIFVESYGRSWLDAPVFRDAARGRLSAVQDRLTEAGFASRSTWMASPTRGGQSWLAHATALSGLWVSGQPRYDALIGSDRASLNAMFRAAGWETLGVMPAISRAWPEARWYGYDVMKDAKGLGYHGQPFDWVTMPDQFTLARSSALVAAADRPVMVEAALISSHAPWTPQPEILPWDQIGDGSVFDGTRRSGAPPSEVWANPDSIRAAYARALDYTMEVLGQWIARSGDDALIVVLGDHQPAPLVAGEDASAAVPVHLIARDPALLARFSGAWSDGMLPADALPERPMSDLRGLIARCLSTGGCAPSPQEGL</sequence>
<evidence type="ECO:0000256" key="1">
    <source>
        <dbReference type="SAM" id="Phobius"/>
    </source>
</evidence>
<protein>
    <submittedName>
        <fullName evidence="2">Sulfatase</fullName>
    </submittedName>
</protein>
<proteinExistence type="predicted"/>
<keyword evidence="1" id="KW-0472">Membrane</keyword>
<feature type="transmembrane region" description="Helical" evidence="1">
    <location>
        <begin position="12"/>
        <end position="30"/>
    </location>
</feature>
<comment type="caution">
    <text evidence="2">The sequence shown here is derived from an EMBL/GenBank/DDBJ whole genome shotgun (WGS) entry which is preliminary data.</text>
</comment>
<dbReference type="RefSeq" id="WP_051693692.1">
    <property type="nucleotide sequence ID" value="NZ_FOVB01000005.1"/>
</dbReference>
<keyword evidence="3" id="KW-1185">Reference proteome</keyword>
<dbReference type="SUPFAM" id="SSF53649">
    <property type="entry name" value="Alkaline phosphatase-like"/>
    <property type="match status" value="1"/>
</dbReference>
<keyword evidence="1" id="KW-1133">Transmembrane helix</keyword>
<dbReference type="OrthoDB" id="1376015at2"/>
<dbReference type="eggNOG" id="COG1368">
    <property type="taxonomic scope" value="Bacteria"/>
</dbReference>
<accession>A0A074T8Q8</accession>
<keyword evidence="1" id="KW-0812">Transmembrane</keyword>
<reference evidence="2 3" key="1">
    <citation type="submission" date="2014-03" db="EMBL/GenBank/DDBJ databases">
        <title>The draft genome sequence of Thioclava dalianensis DLFJ1-1.</title>
        <authorList>
            <person name="Lai Q."/>
            <person name="Shao Z."/>
        </authorList>
    </citation>
    <scope>NUCLEOTIDE SEQUENCE [LARGE SCALE GENOMIC DNA]</scope>
    <source>
        <strain evidence="2 3">DLFJ1-1</strain>
    </source>
</reference>
<feature type="transmembrane region" description="Helical" evidence="1">
    <location>
        <begin position="36"/>
        <end position="54"/>
    </location>
</feature>
<dbReference type="InterPro" id="IPR017850">
    <property type="entry name" value="Alkaline_phosphatase_core_sf"/>
</dbReference>
<name>A0A074T8Q8_9RHOB</name>
<organism evidence="2 3">
    <name type="scientific">Thioclava dalianensis</name>
    <dbReference type="NCBI Taxonomy" id="1185766"/>
    <lineage>
        <taxon>Bacteria</taxon>
        <taxon>Pseudomonadati</taxon>
        <taxon>Pseudomonadota</taxon>
        <taxon>Alphaproteobacteria</taxon>
        <taxon>Rhodobacterales</taxon>
        <taxon>Paracoccaceae</taxon>
        <taxon>Thioclava</taxon>
    </lineage>
</organism>